<organism evidence="15 16">
    <name type="scientific">Adhaeribacter terreus</name>
    <dbReference type="NCBI Taxonomy" id="529703"/>
    <lineage>
        <taxon>Bacteria</taxon>
        <taxon>Pseudomonadati</taxon>
        <taxon>Bacteroidota</taxon>
        <taxon>Cytophagia</taxon>
        <taxon>Cytophagales</taxon>
        <taxon>Hymenobacteraceae</taxon>
        <taxon>Adhaeribacter</taxon>
    </lineage>
</organism>
<evidence type="ECO:0000256" key="1">
    <source>
        <dbReference type="ARBA" id="ARBA00004571"/>
    </source>
</evidence>
<dbReference type="Pfam" id="PF13715">
    <property type="entry name" value="CarbopepD_reg_2"/>
    <property type="match status" value="1"/>
</dbReference>
<dbReference type="PANTHER" id="PTHR30069">
    <property type="entry name" value="TONB-DEPENDENT OUTER MEMBRANE RECEPTOR"/>
    <property type="match status" value="1"/>
</dbReference>
<feature type="domain" description="TonB-dependent receptor-like beta-barrel" evidence="13">
    <location>
        <begin position="298"/>
        <end position="728"/>
    </location>
</feature>
<keyword evidence="4 10" id="KW-0812">Transmembrane</keyword>
<dbReference type="InterPro" id="IPR039426">
    <property type="entry name" value="TonB-dep_rcpt-like"/>
</dbReference>
<feature type="chain" id="PRO_5047343001" evidence="12">
    <location>
        <begin position="25"/>
        <end position="773"/>
    </location>
</feature>
<keyword evidence="8 15" id="KW-0675">Receptor</keyword>
<dbReference type="Proteomes" id="UP001596161">
    <property type="component" value="Unassembled WGS sequence"/>
</dbReference>
<evidence type="ECO:0000256" key="8">
    <source>
        <dbReference type="ARBA" id="ARBA00023170"/>
    </source>
</evidence>
<keyword evidence="6 11" id="KW-0798">TonB box</keyword>
<comment type="similarity">
    <text evidence="10 11">Belongs to the TonB-dependent receptor family.</text>
</comment>
<dbReference type="InterPro" id="IPR008969">
    <property type="entry name" value="CarboxyPept-like_regulatory"/>
</dbReference>
<evidence type="ECO:0000256" key="4">
    <source>
        <dbReference type="ARBA" id="ARBA00022692"/>
    </source>
</evidence>
<dbReference type="PROSITE" id="PS52016">
    <property type="entry name" value="TONB_DEPENDENT_REC_3"/>
    <property type="match status" value="1"/>
</dbReference>
<evidence type="ECO:0000256" key="6">
    <source>
        <dbReference type="ARBA" id="ARBA00023077"/>
    </source>
</evidence>
<name>A0ABW0EFN5_9BACT</name>
<gene>
    <name evidence="15" type="ORF">ACFPIB_14750</name>
</gene>
<dbReference type="Gene3D" id="2.60.40.1120">
    <property type="entry name" value="Carboxypeptidase-like, regulatory domain"/>
    <property type="match status" value="1"/>
</dbReference>
<dbReference type="Pfam" id="PF07715">
    <property type="entry name" value="Plug"/>
    <property type="match status" value="1"/>
</dbReference>
<evidence type="ECO:0000256" key="2">
    <source>
        <dbReference type="ARBA" id="ARBA00022448"/>
    </source>
</evidence>
<protein>
    <submittedName>
        <fullName evidence="15">TonB-dependent receptor domain-containing protein</fullName>
    </submittedName>
</protein>
<evidence type="ECO:0000256" key="7">
    <source>
        <dbReference type="ARBA" id="ARBA00023136"/>
    </source>
</evidence>
<dbReference type="PANTHER" id="PTHR30069:SF29">
    <property type="entry name" value="HEMOGLOBIN AND HEMOGLOBIN-HAPTOGLOBIN-BINDING PROTEIN 1-RELATED"/>
    <property type="match status" value="1"/>
</dbReference>
<keyword evidence="9 10" id="KW-0998">Cell outer membrane</keyword>
<evidence type="ECO:0000313" key="15">
    <source>
        <dbReference type="EMBL" id="MFC5271875.1"/>
    </source>
</evidence>
<feature type="domain" description="TonB-dependent receptor plug" evidence="14">
    <location>
        <begin position="146"/>
        <end position="224"/>
    </location>
</feature>
<dbReference type="InterPro" id="IPR012910">
    <property type="entry name" value="Plug_dom"/>
</dbReference>
<evidence type="ECO:0000256" key="12">
    <source>
        <dbReference type="SAM" id="SignalP"/>
    </source>
</evidence>
<evidence type="ECO:0000313" key="16">
    <source>
        <dbReference type="Proteomes" id="UP001596161"/>
    </source>
</evidence>
<evidence type="ECO:0000259" key="13">
    <source>
        <dbReference type="Pfam" id="PF00593"/>
    </source>
</evidence>
<dbReference type="SUPFAM" id="SSF56935">
    <property type="entry name" value="Porins"/>
    <property type="match status" value="1"/>
</dbReference>
<keyword evidence="7 10" id="KW-0472">Membrane</keyword>
<keyword evidence="2 10" id="KW-0813">Transport</keyword>
<keyword evidence="16" id="KW-1185">Reference proteome</keyword>
<evidence type="ECO:0000259" key="14">
    <source>
        <dbReference type="Pfam" id="PF07715"/>
    </source>
</evidence>
<comment type="caution">
    <text evidence="15">The sequence shown here is derived from an EMBL/GenBank/DDBJ whole genome shotgun (WGS) entry which is preliminary data.</text>
</comment>
<dbReference type="RefSeq" id="WP_378018232.1">
    <property type="nucleotide sequence ID" value="NZ_JBHSKT010000009.1"/>
</dbReference>
<keyword evidence="5 12" id="KW-0732">Signal</keyword>
<evidence type="ECO:0000256" key="9">
    <source>
        <dbReference type="ARBA" id="ARBA00023237"/>
    </source>
</evidence>
<evidence type="ECO:0000256" key="3">
    <source>
        <dbReference type="ARBA" id="ARBA00022452"/>
    </source>
</evidence>
<dbReference type="EMBL" id="JBHSKT010000009">
    <property type="protein sequence ID" value="MFC5271875.1"/>
    <property type="molecule type" value="Genomic_DNA"/>
</dbReference>
<dbReference type="InterPro" id="IPR000531">
    <property type="entry name" value="Beta-barrel_TonB"/>
</dbReference>
<dbReference type="Gene3D" id="2.170.130.10">
    <property type="entry name" value="TonB-dependent receptor, plug domain"/>
    <property type="match status" value="1"/>
</dbReference>
<comment type="subcellular location">
    <subcellularLocation>
        <location evidence="1 10">Cell outer membrane</location>
        <topology evidence="1 10">Multi-pass membrane protein</topology>
    </subcellularLocation>
</comment>
<evidence type="ECO:0000256" key="5">
    <source>
        <dbReference type="ARBA" id="ARBA00022729"/>
    </source>
</evidence>
<feature type="signal peptide" evidence="12">
    <location>
        <begin position="1"/>
        <end position="24"/>
    </location>
</feature>
<sequence>MAFKRLQFYFCGLILLLFWSSAPAQTLYTLSGTLRDASTKEPLIGATAMIAALNKGATTDLQGNYAFSVPAGSYTIQFSYLGYQTITREITVDKDLKLNIALPTSESQLQEVVIEAGSLNEKLRTTQMSVENLTTREAKLLPALFGEVDLIKVLQLKPGVQSGGEGTSGLYVRGGGADQNLFLVDGATVYNASHLFGFFSIFNPDAVHSVDLYKGGFPAQYGGRLSSVVDIKMREGNQQHYVTSGGIGLIASRVTVEGPIQKNRSSFLLSGRRTYFDVFTRKYNAINEGKKDFDPIPDYYFYDFNGKANFEIGEKDKLFFTGYFGNDVFGFQSPSGFNFDFKWGNKVGALRWNHQFSPKFFTNTTVSVSDYQYSITNKVANRSFNLGSSIRDYNLRNDSDILLDSAHTLRFGAAVTHHDFGVGRLSGGTSDGTVSFNSEVAHTGTEFGVYISDDFNVNSRLALNYGVRLSGFAKDTSVFFGLEPRFSARYNLTESLSLKGSYTRMVQYVHLVTNSGASLPTDVWYPSNNIVKSQLSNQVAVGVTKLFGQDRFLFSNEIYYKWMNRQIDFRDGAQLFVNPNLDQEFIFGKGYSYGSEFYFEKKTGKTTGWLGYTLSWTNRKFPDINQGKIFPTRFDRRHDITFVVLHQLNKRINLTSSWVYGTGSSYSVPLGKTVFQDIAYADPQYVPLYPQERNNYRMVAYHRLDLGMVYKLKPKRGESDLTFSIYNVYNRKNPYFIYIEAIENGEETRILGFRAKQVSLFPIIPSVTYNFKF</sequence>
<dbReference type="Gene3D" id="2.40.170.20">
    <property type="entry name" value="TonB-dependent receptor, beta-barrel domain"/>
    <property type="match status" value="1"/>
</dbReference>
<proteinExistence type="inferred from homology"/>
<evidence type="ECO:0000256" key="11">
    <source>
        <dbReference type="RuleBase" id="RU003357"/>
    </source>
</evidence>
<dbReference type="Pfam" id="PF00593">
    <property type="entry name" value="TonB_dep_Rec_b-barrel"/>
    <property type="match status" value="1"/>
</dbReference>
<keyword evidence="3 10" id="KW-1134">Transmembrane beta strand</keyword>
<accession>A0ABW0EFN5</accession>
<evidence type="ECO:0000256" key="10">
    <source>
        <dbReference type="PROSITE-ProRule" id="PRU01360"/>
    </source>
</evidence>
<reference evidence="16" key="1">
    <citation type="journal article" date="2019" name="Int. J. Syst. Evol. Microbiol.">
        <title>The Global Catalogue of Microorganisms (GCM) 10K type strain sequencing project: providing services to taxonomists for standard genome sequencing and annotation.</title>
        <authorList>
            <consortium name="The Broad Institute Genomics Platform"/>
            <consortium name="The Broad Institute Genome Sequencing Center for Infectious Disease"/>
            <person name="Wu L."/>
            <person name="Ma J."/>
        </authorList>
    </citation>
    <scope>NUCLEOTIDE SEQUENCE [LARGE SCALE GENOMIC DNA]</scope>
    <source>
        <strain evidence="16">KACC 12602</strain>
    </source>
</reference>
<dbReference type="SUPFAM" id="SSF49464">
    <property type="entry name" value="Carboxypeptidase regulatory domain-like"/>
    <property type="match status" value="1"/>
</dbReference>
<dbReference type="InterPro" id="IPR036942">
    <property type="entry name" value="Beta-barrel_TonB_sf"/>
</dbReference>
<dbReference type="InterPro" id="IPR037066">
    <property type="entry name" value="Plug_dom_sf"/>
</dbReference>